<feature type="region of interest" description="Disordered" evidence="1">
    <location>
        <begin position="1"/>
        <end position="57"/>
    </location>
</feature>
<protein>
    <submittedName>
        <fullName evidence="2">Uncharacterized protein</fullName>
    </submittedName>
</protein>
<name>A0A8S5URT0_9CAUD</name>
<evidence type="ECO:0000256" key="1">
    <source>
        <dbReference type="SAM" id="MobiDB-lite"/>
    </source>
</evidence>
<dbReference type="EMBL" id="BK016126">
    <property type="protein sequence ID" value="DAF97139.1"/>
    <property type="molecule type" value="Genomic_DNA"/>
</dbReference>
<sequence>MRLIEKRSLLNAGPEKNPGSAKPAKRKTVSAGNTMPLIVTGSSPRTKNRRSKNTWPRWQQKGQHMMENMIRLLVKRPGCSPELTTVDEDIWAKSRAEILDGLVGGASSSIEIDGNFAIMYSEADQRRIDKSDSTLTIADAELYGTVVLTRLDADREPISLMPVENLPPEIQRAFFGATSEDWVC</sequence>
<proteinExistence type="predicted"/>
<organism evidence="2">
    <name type="scientific">Siphoviridae sp. cthae16</name>
    <dbReference type="NCBI Taxonomy" id="2825617"/>
    <lineage>
        <taxon>Viruses</taxon>
        <taxon>Duplodnaviria</taxon>
        <taxon>Heunggongvirae</taxon>
        <taxon>Uroviricota</taxon>
        <taxon>Caudoviricetes</taxon>
    </lineage>
</organism>
<evidence type="ECO:0000313" key="2">
    <source>
        <dbReference type="EMBL" id="DAF97139.1"/>
    </source>
</evidence>
<reference evidence="2" key="1">
    <citation type="journal article" date="2021" name="Proc. Natl. Acad. Sci. U.S.A.">
        <title>A Catalog of Tens of Thousands of Viruses from Human Metagenomes Reveals Hidden Associations with Chronic Diseases.</title>
        <authorList>
            <person name="Tisza M.J."/>
            <person name="Buck C.B."/>
        </authorList>
    </citation>
    <scope>NUCLEOTIDE SEQUENCE</scope>
    <source>
        <strain evidence="2">Cthae16</strain>
    </source>
</reference>
<accession>A0A8S5URT0</accession>